<keyword evidence="2" id="KW-1185">Reference proteome</keyword>
<protein>
    <submittedName>
        <fullName evidence="1">Uncharacterized protein</fullName>
    </submittedName>
</protein>
<proteinExistence type="predicted"/>
<sequence>MPAKPVQSGLRRAVCRGLNVVRMPVRQLLHQVLGRGLGAGLHGELGCEEHPVAKGVLILPGRDL</sequence>
<dbReference type="EMBL" id="JBHMFI010000001">
    <property type="protein sequence ID" value="MFB9069718.1"/>
    <property type="molecule type" value="Genomic_DNA"/>
</dbReference>
<dbReference type="Proteomes" id="UP001589575">
    <property type="component" value="Unassembled WGS sequence"/>
</dbReference>
<reference evidence="1 2" key="1">
    <citation type="submission" date="2024-09" db="EMBL/GenBank/DDBJ databases">
        <authorList>
            <person name="Sun Q."/>
            <person name="Mori K."/>
        </authorList>
    </citation>
    <scope>NUCLEOTIDE SEQUENCE [LARGE SCALE GENOMIC DNA]</scope>
    <source>
        <strain evidence="1 2">CCM 7609</strain>
    </source>
</reference>
<evidence type="ECO:0000313" key="2">
    <source>
        <dbReference type="Proteomes" id="UP001589575"/>
    </source>
</evidence>
<name>A0ABV5FTY0_9MICC</name>
<gene>
    <name evidence="1" type="ORF">ACFFX0_00285</name>
</gene>
<evidence type="ECO:0000313" key="1">
    <source>
        <dbReference type="EMBL" id="MFB9069718.1"/>
    </source>
</evidence>
<comment type="caution">
    <text evidence="1">The sequence shown here is derived from an EMBL/GenBank/DDBJ whole genome shotgun (WGS) entry which is preliminary data.</text>
</comment>
<accession>A0ABV5FTY0</accession>
<organism evidence="1 2">
    <name type="scientific">Citricoccus parietis</name>
    <dbReference type="NCBI Taxonomy" id="592307"/>
    <lineage>
        <taxon>Bacteria</taxon>
        <taxon>Bacillati</taxon>
        <taxon>Actinomycetota</taxon>
        <taxon>Actinomycetes</taxon>
        <taxon>Micrococcales</taxon>
        <taxon>Micrococcaceae</taxon>
        <taxon>Citricoccus</taxon>
    </lineage>
</organism>